<accession>A0ACD4DJQ3</accession>
<reference evidence="1" key="1">
    <citation type="submission" date="2022-10" db="EMBL/GenBank/DDBJ databases">
        <title>Rhodococcus ferula Z13 complete genome.</title>
        <authorList>
            <person name="Long X."/>
            <person name="Zang M."/>
        </authorList>
    </citation>
    <scope>NUCLEOTIDE SEQUENCE</scope>
    <source>
        <strain evidence="1">Z13</strain>
    </source>
</reference>
<evidence type="ECO:0000313" key="1">
    <source>
        <dbReference type="EMBL" id="UYP20206.1"/>
    </source>
</evidence>
<keyword evidence="1" id="KW-0547">Nucleotide-binding</keyword>
<organism evidence="1 2">
    <name type="scientific">Rhodococcus sacchari</name>
    <dbReference type="NCBI Taxonomy" id="2962047"/>
    <lineage>
        <taxon>Bacteria</taxon>
        <taxon>Bacillati</taxon>
        <taxon>Actinomycetota</taxon>
        <taxon>Actinomycetes</taxon>
        <taxon>Mycobacteriales</taxon>
        <taxon>Nocardiaceae</taxon>
        <taxon>Rhodococcus</taxon>
    </lineage>
</organism>
<dbReference type="EMBL" id="CP107551">
    <property type="protein sequence ID" value="UYP20206.1"/>
    <property type="molecule type" value="Genomic_DNA"/>
</dbReference>
<protein>
    <submittedName>
        <fullName evidence="1">DEAD/DEAH box helicase family protein</fullName>
    </submittedName>
</protein>
<dbReference type="Proteomes" id="UP001156484">
    <property type="component" value="Chromosome"/>
</dbReference>
<name>A0ACD4DJQ3_9NOCA</name>
<keyword evidence="1" id="KW-0347">Helicase</keyword>
<keyword evidence="2" id="KW-1185">Reference proteome</keyword>
<evidence type="ECO:0000313" key="2">
    <source>
        <dbReference type="Proteomes" id="UP001156484"/>
    </source>
</evidence>
<keyword evidence="1" id="KW-0378">Hydrolase</keyword>
<gene>
    <name evidence="1" type="ORF">OED52_06635</name>
</gene>
<sequence>MPAFSAATTYSRAVGYFTSTSLALYARGIEQFVARGGSMRLIASPHLDEGDIADISHGYSVREVIARATIRELEGIENDRVLDGLGQVGRLIADGHLDIKLAFVVRDNRIGIYHEKIGVFRDEYGDLVAFTGSSNETLGGLVANFESVEVYRGWTQSDGARALRLESDFEELWADRTPMLSVEPFPDIARERLIEIGRERPNAVLTAREDALEHRPTVVTEPRRLAPPATLAPREYQRSAVEKWLRNRGRGFLAMATGTGKTKTALFAATAVGNVLREREQPLILLILAPLQHLVDQWIADVQAFGVTPIPVYESSTRWVPLVEDQIAQARLGQRPIVALIATNASFAGSKFQEILNRLTLPLMVIADEAHNLGSPQYRASLPANAIFRLGLSATPERWHDEIGTHELFEYFGPIVFELGLGEAIEMGALCRYTYHPRLIELNAQETELYTDLTTKIARCIAAGESPDDADPNSPLGFLLRERAGVTGHATGKLAALRLDLETHRSDWFQLIYCAEGTRPTPQGEERGPNQLAEVMRLAGKELGISAHQYISQTSRSDRKVLLRRFASGNDLQALVAMRCLDEGVDIPDAQIGYLLASSSNPRQFVQRRGRLLRRAEGKDRAEIFDYLAVPKSGAPIDFDVERTLLIREIERANEFGKLSENYGETLDTLRPLRDKYHLMDL</sequence>
<keyword evidence="1" id="KW-0067">ATP-binding</keyword>
<proteinExistence type="predicted"/>